<dbReference type="InterPro" id="IPR027417">
    <property type="entry name" value="P-loop_NTPase"/>
</dbReference>
<dbReference type="Proteomes" id="UP000825935">
    <property type="component" value="Chromosome 2"/>
</dbReference>
<sequence>MSGLMHKVSGYEASVASSSSNAWCSMDEDAEVNHAEEFALAELILAWTKKDIMNDNLLKDKVKQIPETFSMLDEYFNYFKWPLLEEVRAQIKQALQLRDGAPCLGSCDVHEVCDERKVCNKCRARNMPIPSTRLIGVHCLRCVETSRPMEWKRNDLVLLVPTVSHSGPSQLQEQRNLFGFVAAKSGVDQLESWTVFIDRLNSSEMRPLDSQWTVYYLLGLSTSCRIWNALANSYQGNPPIVISKTLKYYPAQFQQTPLHDQILKDMLTDYCSYLNLNDSQTDAISTIVCDLESQWNPGVRIIQGPPGTGKTSTIIALLSAAASTGMKCLVACPTNTAVVTIASRYVDMLQCHKQRQFGVFCKSAYRTSTYNSFKKGDIILVGSEEKLLTDNSLESIYLLKRIKRVQKCVSQLMLKAVEFHNFCKIQLSECFLHIDNGAPFCGFMSSMREHLIASSLLPCSAVPNESPSDFDMLELSQCPLVSDVEFQTLVKIVMDLEVQGNALIGDLPTKQGKAFSCFVKRAAQLYNVISEIRICENAFCSWPEIAQRILALDVQLKKCNDDFLRLGLTKQDKIEELCLKDASAIFCTVSTAGRKFMRRALPFNCVVIDEAAQLVEAEGAIVTRLHSLKHVVLVGDHHQLPATVISKTAEDAAYGRSLFARMMSLGHPSHFLNTQYRMHPEISLFPREKFYDGQLLDGDNVQGDLYKAQAKLILGPYIIIDASIGIEQVDEQSKSRKNLVEALIVLRLVRGLIKACKKDGSSKSVGIITPYSSQKGVLQDWLSKESTMPLTVDVNSVDGFQGQEKDIIIFSTVRANKFGNIGFLSDYRRLNVAITRARYCLWIVGNCKTLSEDKSLWGPLLQNAKHRGCTLSLHDGNGLLSAVLSELLKQDLNKDSYHCMDFSNLFRNMLWKVLLSNDCKNSMKKLTPEGKFRVLCKISRLASGYHASKYKIDIKDLEGLVEVHMVMDMCLVWSIDIDRDSEVQQIIKIWDLIDKSKLSMYIRRLQNAFKVYSEGYIDRCKKRSFSEDNVLMYPTRWEKDPGFIWLKPHEKIAQQQGAYEAGVETEISTVKESLQLMKFYALSYNTAEHLLNASDSVEVALPFEMNDEESFILNYPFSCFILGRSGTGKTTVLVNKLIQRERISRSLEHEFGFSENPEGQNASRSSGVIIKQMLITLSPSLCSAIKREISGIPRTLVAEGKPLEEAAEELLIHCENEKQVFEHLPDNFVEIEGALYPMVMTFRRFLGMLGNSLSCASPAYGFKNKTEVGYEEFVTEYWPHMDQKSTKLFDSHTIYTEISSTIKGSIQAMKAKEGYLSKQFYVFSSRKGQSLNQREREVIYELFLKYEEMKARNNSYDMSDYVRHIYQQLVLGKYRGDQMDFLYVDEVQDFTTAQIALFSFICRDHKVGYMFAGDTAQTITQGVNFRFQEAKSLFYQEYGNTGYMDADSTATEQTKEFTKPKLFQLKHNFRTHVGIVKMANSIIQLLYYFFPDYLDKLDPETSLVWGQLPVLLKADEGDLMEKIFKVHMGTANQENAWGAQQAIIVRDEKQKAELTNKLGKQGLIFTISNSKGLEFEDVLIYNFFTGSILQNRWRVLYSYLNETDDTISNNDVKCSQPAAFDANKHSLLCNELKNLYVAVTRARQRLWIYEENDQYCKPIVDYWMSQGLLENQYLDESFVSQMASCSTAQDWKKRGLEVLEHHNYDAAILCFERAGERRLAELTKAASFERFGENQMNINRDVAISKLKKASEMFLALNKPQRAAECCKKSGDYLRAGTIYTKECDPPMFEKGGDCFLEARSWVDAATAYFEAVCIEKCLSACISAKQYELGLTFITKWSEKGSENKIVKATMRRTTDMEHVNAYLKECADVFYNQENIPVMMQFVRAIPDIQLKRMFLEERERFSEIISIEEDANNYIEAAEICNIIGDFLRKAELLEKAGDYDGAIRALICHTQKNFFWSKKRHGWRSEGNIKVPEKVLQKVHKVGVLAQDMVRHEAELHISLLTRDFKSLDDIPVCTETTCSKRTTILAAWKGIETVSRIIRRDRNTRRDKMGVIEEIERENIMFQRAVNMWIDSLKAITEYKQRILGEMQDNDSYDFFSVTAGRERQTFVVHNFEAYWLRGHKRAGKTKTISRQTLLELTAKFWDEQLQDSAESIVESMFHWFGSQYHLLQGLAISYKANLFLDLENTASTLAISLRSFKDNQRFISRLRNEIIELIWPSHRQEKQMISIHKLRMSVKVGAFLRNIAEVFIQSQESCTVQEIAKLQLMFPFLSEEWRSCNSGKLLEVIVLSRFELWNDSNMWPSYTCLERISIQKYVIQFGEQLCRVFAMDWKAVSGYIHPLTFVTLLERATLMACVCDGTLHGILIPLAMAIDFMCGEQQEFIIRKIYSLNDLRQHRIPDIIQGFIGIIHRLLKERKELRQWFELSEVNSKTGVPQMIQRLFTLLLFICINSGQIEIVQSIAAGMRDIFDNEIELQYMLKSAVDALRLVPRSFTMQQWIMKGPRNAFINVLLRMQGPLVNMMRCQDPLNASPIGFPLKNHIQPLYVDVQTSLTDQLFMIHECVYGKENMSKEVPSAMPPKKVSLTGDKLGAAKNPNAPRGPETADGVTLRKLADPSMPIDQTAADPSRSVAEYVEEPTSSKFIDHAGIDSRGLVSTEDSDKLTPSKLTDQAAADPSGSVAKDKSASSSSSQQRKTRKKKGKKKHWQ</sequence>
<organism evidence="9 10">
    <name type="scientific">Ceratopteris richardii</name>
    <name type="common">Triangle waterfern</name>
    <dbReference type="NCBI Taxonomy" id="49495"/>
    <lineage>
        <taxon>Eukaryota</taxon>
        <taxon>Viridiplantae</taxon>
        <taxon>Streptophyta</taxon>
        <taxon>Embryophyta</taxon>
        <taxon>Tracheophyta</taxon>
        <taxon>Polypodiopsida</taxon>
        <taxon>Polypodiidae</taxon>
        <taxon>Polypodiales</taxon>
        <taxon>Pteridineae</taxon>
        <taxon>Pteridaceae</taxon>
        <taxon>Parkerioideae</taxon>
        <taxon>Ceratopteris</taxon>
    </lineage>
</organism>
<dbReference type="InterPro" id="IPR041679">
    <property type="entry name" value="DNA2/NAM7-like_C"/>
</dbReference>
<dbReference type="PROSITE" id="PS51198">
    <property type="entry name" value="UVRD_HELICASE_ATP_BIND"/>
    <property type="match status" value="1"/>
</dbReference>
<feature type="binding site" evidence="6">
    <location>
        <begin position="1123"/>
        <end position="1130"/>
    </location>
    <ligand>
        <name>ATP</name>
        <dbReference type="ChEBI" id="CHEBI:30616"/>
    </ligand>
</feature>
<keyword evidence="1" id="KW-0150">Chloroplast</keyword>
<dbReference type="InterPro" id="IPR014016">
    <property type="entry name" value="UvrD-like_ATP-bd"/>
</dbReference>
<keyword evidence="3 6" id="KW-0378">Hydrolase</keyword>
<dbReference type="InterPro" id="IPR039904">
    <property type="entry name" value="TRANK1"/>
</dbReference>
<dbReference type="Gene3D" id="3.40.50.300">
    <property type="entry name" value="P-loop containing nucleotide triphosphate hydrolases"/>
    <property type="match status" value="4"/>
</dbReference>
<evidence type="ECO:0000256" key="4">
    <source>
        <dbReference type="ARBA" id="ARBA00022806"/>
    </source>
</evidence>
<keyword evidence="4 6" id="KW-0347">Helicase</keyword>
<feature type="region of interest" description="Disordered" evidence="7">
    <location>
        <begin position="2574"/>
        <end position="2609"/>
    </location>
</feature>
<dbReference type="GO" id="GO:0004386">
    <property type="term" value="F:helicase activity"/>
    <property type="evidence" value="ECO:0007669"/>
    <property type="project" value="UniProtKB-UniRule"/>
</dbReference>
<dbReference type="InterPro" id="IPR041677">
    <property type="entry name" value="DNA2/NAM7_AAA_11"/>
</dbReference>
<dbReference type="SUPFAM" id="SSF48452">
    <property type="entry name" value="TPR-like"/>
    <property type="match status" value="1"/>
</dbReference>
<feature type="domain" description="UvrD-like helicase ATP-binding" evidence="8">
    <location>
        <begin position="1102"/>
        <end position="1472"/>
    </location>
</feature>
<dbReference type="Pfam" id="PF13087">
    <property type="entry name" value="AAA_12"/>
    <property type="match status" value="1"/>
</dbReference>
<feature type="region of interest" description="Disordered" evidence="7">
    <location>
        <begin position="2656"/>
        <end position="2710"/>
    </location>
</feature>
<gene>
    <name evidence="9" type="ORF">KP509_02G080200</name>
</gene>
<evidence type="ECO:0000259" key="8">
    <source>
        <dbReference type="PROSITE" id="PS51198"/>
    </source>
</evidence>
<name>A0A8T2VAT8_CERRI</name>
<dbReference type="Pfam" id="PF00580">
    <property type="entry name" value="UvrD-helicase"/>
    <property type="match status" value="1"/>
</dbReference>
<keyword evidence="5 6" id="KW-0067">ATP-binding</keyword>
<feature type="compositionally biased region" description="Basic residues" evidence="7">
    <location>
        <begin position="2697"/>
        <end position="2710"/>
    </location>
</feature>
<dbReference type="GO" id="GO:0005524">
    <property type="term" value="F:ATP binding"/>
    <property type="evidence" value="ECO:0007669"/>
    <property type="project" value="UniProtKB-UniRule"/>
</dbReference>
<dbReference type="InterPro" id="IPR047187">
    <property type="entry name" value="SF1_C_Upf1"/>
</dbReference>
<reference evidence="9" key="1">
    <citation type="submission" date="2021-08" db="EMBL/GenBank/DDBJ databases">
        <title>WGS assembly of Ceratopteris richardii.</title>
        <authorList>
            <person name="Marchant D.B."/>
            <person name="Chen G."/>
            <person name="Jenkins J."/>
            <person name="Shu S."/>
            <person name="Leebens-Mack J."/>
            <person name="Grimwood J."/>
            <person name="Schmutz J."/>
            <person name="Soltis P."/>
            <person name="Soltis D."/>
            <person name="Chen Z.-H."/>
        </authorList>
    </citation>
    <scope>NUCLEOTIDE SEQUENCE</scope>
    <source>
        <strain evidence="9">Whitten #5841</strain>
        <tissue evidence="9">Leaf</tissue>
    </source>
</reference>
<evidence type="ECO:0000256" key="3">
    <source>
        <dbReference type="ARBA" id="ARBA00022801"/>
    </source>
</evidence>
<dbReference type="Pfam" id="PF13086">
    <property type="entry name" value="AAA_11"/>
    <property type="match status" value="1"/>
</dbReference>
<dbReference type="EMBL" id="CM035407">
    <property type="protein sequence ID" value="KAH7444502.1"/>
    <property type="molecule type" value="Genomic_DNA"/>
</dbReference>
<dbReference type="OMA" id="PDNEMEH"/>
<evidence type="ECO:0000256" key="5">
    <source>
        <dbReference type="ARBA" id="ARBA00022840"/>
    </source>
</evidence>
<dbReference type="OrthoDB" id="3156807at2759"/>
<dbReference type="PANTHER" id="PTHR21529">
    <property type="entry name" value="MAMMARY TURMOR VIRUS RECEPTOR HOMOLOG 1, 2 MTVR1, 2"/>
    <property type="match status" value="1"/>
</dbReference>
<evidence type="ECO:0000256" key="1">
    <source>
        <dbReference type="ARBA" id="ARBA00022528"/>
    </source>
</evidence>
<evidence type="ECO:0000313" key="9">
    <source>
        <dbReference type="EMBL" id="KAH7444502.1"/>
    </source>
</evidence>
<evidence type="ECO:0000256" key="6">
    <source>
        <dbReference type="PROSITE-ProRule" id="PRU00560"/>
    </source>
</evidence>
<dbReference type="GO" id="GO:0005694">
    <property type="term" value="C:chromosome"/>
    <property type="evidence" value="ECO:0007669"/>
    <property type="project" value="UniProtKB-ARBA"/>
</dbReference>
<keyword evidence="10" id="KW-1185">Reference proteome</keyword>
<accession>A0A8T2VAT8</accession>
<comment type="caution">
    <text evidence="9">The sequence shown here is derived from an EMBL/GenBank/DDBJ whole genome shotgun (WGS) entry which is preliminary data.</text>
</comment>
<dbReference type="SUPFAM" id="SSF52540">
    <property type="entry name" value="P-loop containing nucleoside triphosphate hydrolases"/>
    <property type="match status" value="2"/>
</dbReference>
<dbReference type="PANTHER" id="PTHR21529:SF4">
    <property type="entry name" value="TPR AND ANKYRIN REPEAT-CONTAINING PROTEIN 1"/>
    <property type="match status" value="1"/>
</dbReference>
<protein>
    <recommendedName>
        <fullName evidence="8">UvrD-like helicase ATP-binding domain-containing protein</fullName>
    </recommendedName>
</protein>
<keyword evidence="2 6" id="KW-0547">Nucleotide-binding</keyword>
<dbReference type="FunFam" id="3.40.50.300:FF:000326">
    <property type="entry name" value="P-loop containing nucleoside triphosphate hydrolase"/>
    <property type="match status" value="1"/>
</dbReference>
<proteinExistence type="predicted"/>
<evidence type="ECO:0000313" key="10">
    <source>
        <dbReference type="Proteomes" id="UP000825935"/>
    </source>
</evidence>
<evidence type="ECO:0000256" key="2">
    <source>
        <dbReference type="ARBA" id="ARBA00022741"/>
    </source>
</evidence>
<dbReference type="InterPro" id="IPR011990">
    <property type="entry name" value="TPR-like_helical_dom_sf"/>
</dbReference>
<dbReference type="GO" id="GO:0016787">
    <property type="term" value="F:hydrolase activity"/>
    <property type="evidence" value="ECO:0007669"/>
    <property type="project" value="UniProtKB-UniRule"/>
</dbReference>
<dbReference type="CDD" id="cd18808">
    <property type="entry name" value="SF1_C_Upf1"/>
    <property type="match status" value="1"/>
</dbReference>
<keyword evidence="1" id="KW-0934">Plastid</keyword>
<evidence type="ECO:0000256" key="7">
    <source>
        <dbReference type="SAM" id="MobiDB-lite"/>
    </source>
</evidence>